<dbReference type="RefSeq" id="WP_382382917.1">
    <property type="nucleotide sequence ID" value="NZ_JBHMEZ010000012.1"/>
</dbReference>
<accession>A0ABV5F2K5</accession>
<keyword evidence="2" id="KW-1185">Reference proteome</keyword>
<name>A0ABV5F2K5_9FLAO</name>
<protein>
    <recommendedName>
        <fullName evidence="3">Universal stress protein</fullName>
    </recommendedName>
</protein>
<evidence type="ECO:0008006" key="3">
    <source>
        <dbReference type="Google" id="ProtNLM"/>
    </source>
</evidence>
<proteinExistence type="predicted"/>
<dbReference type="Proteomes" id="UP001589605">
    <property type="component" value="Unassembled WGS sequence"/>
</dbReference>
<sequence>MKTVLIPTDFSAKSLQLIKNAVLHNPNEPIQLVLASGYLLRLSAFNPLRYSKARLIKTLAHEVFNNTLSDLILEHKNKIYNVKIELYTGSSNHEFNDFLRVNNIDKSIIPNTKLCQFPNKKCFDITPLIDHLSPEVSRVAYKGEKRDKPTRFWFLTLKQFSFR</sequence>
<reference evidence="1 2" key="1">
    <citation type="submission" date="2024-09" db="EMBL/GenBank/DDBJ databases">
        <authorList>
            <person name="Sun Q."/>
            <person name="Mori K."/>
        </authorList>
    </citation>
    <scope>NUCLEOTIDE SEQUENCE [LARGE SCALE GENOMIC DNA]</scope>
    <source>
        <strain evidence="1 2">CECT 8286</strain>
    </source>
</reference>
<organism evidence="1 2">
    <name type="scientific">Formosa undariae</name>
    <dbReference type="NCBI Taxonomy" id="1325436"/>
    <lineage>
        <taxon>Bacteria</taxon>
        <taxon>Pseudomonadati</taxon>
        <taxon>Bacteroidota</taxon>
        <taxon>Flavobacteriia</taxon>
        <taxon>Flavobacteriales</taxon>
        <taxon>Flavobacteriaceae</taxon>
        <taxon>Formosa</taxon>
    </lineage>
</organism>
<evidence type="ECO:0000313" key="2">
    <source>
        <dbReference type="Proteomes" id="UP001589605"/>
    </source>
</evidence>
<dbReference type="EMBL" id="JBHMEZ010000012">
    <property type="protein sequence ID" value="MFB9053677.1"/>
    <property type="molecule type" value="Genomic_DNA"/>
</dbReference>
<gene>
    <name evidence="1" type="ORF">ACFFVB_11380</name>
</gene>
<comment type="caution">
    <text evidence="1">The sequence shown here is derived from an EMBL/GenBank/DDBJ whole genome shotgun (WGS) entry which is preliminary data.</text>
</comment>
<evidence type="ECO:0000313" key="1">
    <source>
        <dbReference type="EMBL" id="MFB9053677.1"/>
    </source>
</evidence>